<proteinExistence type="predicted"/>
<evidence type="ECO:0000259" key="2">
    <source>
        <dbReference type="Pfam" id="PF24883"/>
    </source>
</evidence>
<sequence length="485" mass="54478">MPTQNGYPGWGPQYNHSAASQNLNYGGDQNLNYGGDQHINHWGDQRINHWGQIGQMVNGEVNSAGRDLVNNFYMLVGNPNKSIWGMIARIGASHKAEQQFERGHCLQGTREEVLRIIREWLSAKGGVPPIFWLSGAAGVGKSAIAMTVAEACEKEGGLVSSFFFFRSDPKRNNPSALWLTIAYGLALKMPVMRSVIEQRIYADPMILEASLEHQFRDLILNPDPTWNWEGGLWGFVKDLSCAVPSVPNVIVIDGLDECGDEPTQLRILSIIRSAFQEVPHLPLRFLICSRPESWIREAFVNESLRQFTRFVALDDAFSADRDIERYYLHHFQEIVTSLRYGQVQFPNPWPSKEDLETLVERACGQFVYAVTVIKFIQLAFNHPMTQLRIILDNALARRSGTSPYPQLDALYDLVLSANPNLEELLPILAAILVLPDHAKSPACIELLFDLPAGQVALTLRAMHSGLSDQSDEVASFPYRHTHLDE</sequence>
<accession>A0ABR3A426</accession>
<evidence type="ECO:0000256" key="1">
    <source>
        <dbReference type="ARBA" id="ARBA00022737"/>
    </source>
</evidence>
<keyword evidence="1" id="KW-0677">Repeat</keyword>
<comment type="caution">
    <text evidence="3">The sequence shown here is derived from an EMBL/GenBank/DDBJ whole genome shotgun (WGS) entry which is preliminary data.</text>
</comment>
<dbReference type="InterPro" id="IPR027417">
    <property type="entry name" value="P-loop_NTPase"/>
</dbReference>
<dbReference type="Gene3D" id="3.40.50.300">
    <property type="entry name" value="P-loop containing nucleotide triphosphate hydrolases"/>
    <property type="match status" value="1"/>
</dbReference>
<feature type="domain" description="Nephrocystin 3-like N-terminal" evidence="2">
    <location>
        <begin position="117"/>
        <end position="290"/>
    </location>
</feature>
<dbReference type="InterPro" id="IPR056884">
    <property type="entry name" value="NPHP3-like_N"/>
</dbReference>
<organism evidence="3 4">
    <name type="scientific">Marasmius tenuissimus</name>
    <dbReference type="NCBI Taxonomy" id="585030"/>
    <lineage>
        <taxon>Eukaryota</taxon>
        <taxon>Fungi</taxon>
        <taxon>Dikarya</taxon>
        <taxon>Basidiomycota</taxon>
        <taxon>Agaricomycotina</taxon>
        <taxon>Agaricomycetes</taxon>
        <taxon>Agaricomycetidae</taxon>
        <taxon>Agaricales</taxon>
        <taxon>Marasmiineae</taxon>
        <taxon>Marasmiaceae</taxon>
        <taxon>Marasmius</taxon>
    </lineage>
</organism>
<gene>
    <name evidence="3" type="ORF">AAF712_004426</name>
</gene>
<evidence type="ECO:0000313" key="4">
    <source>
        <dbReference type="Proteomes" id="UP001437256"/>
    </source>
</evidence>
<dbReference type="EMBL" id="JBBXMP010000018">
    <property type="protein sequence ID" value="KAL0068348.1"/>
    <property type="molecule type" value="Genomic_DNA"/>
</dbReference>
<dbReference type="PANTHER" id="PTHR10039">
    <property type="entry name" value="AMELOGENIN"/>
    <property type="match status" value="1"/>
</dbReference>
<reference evidence="3 4" key="1">
    <citation type="submission" date="2024-05" db="EMBL/GenBank/DDBJ databases">
        <title>A draft genome resource for the thread blight pathogen Marasmius tenuissimus strain MS-2.</title>
        <authorList>
            <person name="Yulfo-Soto G.E."/>
            <person name="Baruah I.K."/>
            <person name="Amoako-Attah I."/>
            <person name="Bukari Y."/>
            <person name="Meinhardt L.W."/>
            <person name="Bailey B.A."/>
            <person name="Cohen S.P."/>
        </authorList>
    </citation>
    <scope>NUCLEOTIDE SEQUENCE [LARGE SCALE GENOMIC DNA]</scope>
    <source>
        <strain evidence="3 4">MS-2</strain>
    </source>
</reference>
<protein>
    <recommendedName>
        <fullName evidence="2">Nephrocystin 3-like N-terminal domain-containing protein</fullName>
    </recommendedName>
</protein>
<dbReference type="Proteomes" id="UP001437256">
    <property type="component" value="Unassembled WGS sequence"/>
</dbReference>
<evidence type="ECO:0000313" key="3">
    <source>
        <dbReference type="EMBL" id="KAL0068348.1"/>
    </source>
</evidence>
<keyword evidence="4" id="KW-1185">Reference proteome</keyword>
<dbReference type="Pfam" id="PF24883">
    <property type="entry name" value="NPHP3_N"/>
    <property type="match status" value="1"/>
</dbReference>
<dbReference type="PANTHER" id="PTHR10039:SF14">
    <property type="entry name" value="NACHT DOMAIN-CONTAINING PROTEIN"/>
    <property type="match status" value="1"/>
</dbReference>
<dbReference type="SUPFAM" id="SSF52540">
    <property type="entry name" value="P-loop containing nucleoside triphosphate hydrolases"/>
    <property type="match status" value="1"/>
</dbReference>
<name>A0ABR3A426_9AGAR</name>